<name>A0A7S3JTZ0_9STRA</name>
<dbReference type="InterPro" id="IPR006598">
    <property type="entry name" value="CAP10"/>
</dbReference>
<dbReference type="EMBL" id="HBIJ01008060">
    <property type="protein sequence ID" value="CAE0364931.1"/>
    <property type="molecule type" value="Transcribed_RNA"/>
</dbReference>
<sequence length="445" mass="50820">MDASMLDNNNKTTTTIYYCKKKKPSKILFFNRECTCILLLIVTLVFSDDDVEKYFADAKTFNRHVIPQCESKKVGSASCIHVDGDGRIVHSRDLAKDSGSNKQMLMDMFLRGVIQDLKVMGKWDSYKKRWMSFLMVYSAAGPHHRETYPVMGFGKRNPSRQPGLLMPNPFFATPQWWDNLQSEHMALSESRPWETRKSVALFRGACGPGALPRFKLLSLNDTQRRFDVGFTKVDGYPSMVDCVRSLSAKSNNPDSPRVPKSADVDENKVQYVLKNRVLPHVPQSNFSNFKYLIHMPGSATGSYSRNLQYLWSHGSIILVWHHYAIEHYYHKLIPGTHFLIVDEKNIHEIIDKLEANPIIQKRLRDGARDFARTVLSGEGLITRWHSVFSILTKRQAEITDARRPPIDAACTCDPHLLSTRAFVECGKCSITHLKDAKFRKFLGVS</sequence>
<dbReference type="Pfam" id="PF05686">
    <property type="entry name" value="Glyco_transf_90"/>
    <property type="match status" value="1"/>
</dbReference>
<protein>
    <recommendedName>
        <fullName evidence="1">Glycosyl transferase CAP10 domain-containing protein</fullName>
    </recommendedName>
</protein>
<dbReference type="AlphaFoldDB" id="A0A7S3JTZ0"/>
<reference evidence="2" key="1">
    <citation type="submission" date="2021-01" db="EMBL/GenBank/DDBJ databases">
        <authorList>
            <person name="Corre E."/>
            <person name="Pelletier E."/>
            <person name="Niang G."/>
            <person name="Scheremetjew M."/>
            <person name="Finn R."/>
            <person name="Kale V."/>
            <person name="Holt S."/>
            <person name="Cochrane G."/>
            <person name="Meng A."/>
            <person name="Brown T."/>
            <person name="Cohen L."/>
        </authorList>
    </citation>
    <scope>NUCLEOTIDE SEQUENCE</scope>
    <source>
        <strain evidence="2">CCMP1510</strain>
    </source>
</reference>
<evidence type="ECO:0000259" key="1">
    <source>
        <dbReference type="SMART" id="SM00672"/>
    </source>
</evidence>
<gene>
    <name evidence="2" type="ORF">ALAG00032_LOCUS5673</name>
</gene>
<dbReference type="InterPro" id="IPR051091">
    <property type="entry name" value="O-Glucosyltr/Glycosyltrsf_90"/>
</dbReference>
<proteinExistence type="predicted"/>
<feature type="domain" description="Glycosyl transferase CAP10" evidence="1">
    <location>
        <begin position="133"/>
        <end position="395"/>
    </location>
</feature>
<organism evidence="2">
    <name type="scientific">Aureoumbra lagunensis</name>
    <dbReference type="NCBI Taxonomy" id="44058"/>
    <lineage>
        <taxon>Eukaryota</taxon>
        <taxon>Sar</taxon>
        <taxon>Stramenopiles</taxon>
        <taxon>Ochrophyta</taxon>
        <taxon>Pelagophyceae</taxon>
        <taxon>Pelagomonadales</taxon>
        <taxon>Aureoumbra</taxon>
    </lineage>
</organism>
<evidence type="ECO:0000313" key="2">
    <source>
        <dbReference type="EMBL" id="CAE0364931.1"/>
    </source>
</evidence>
<dbReference type="PANTHER" id="PTHR12203">
    <property type="entry name" value="KDEL LYS-ASP-GLU-LEU CONTAINING - RELATED"/>
    <property type="match status" value="1"/>
</dbReference>
<accession>A0A7S3JTZ0</accession>
<dbReference type="SMART" id="SM00672">
    <property type="entry name" value="CAP10"/>
    <property type="match status" value="1"/>
</dbReference>